<dbReference type="SMART" id="SM00220">
    <property type="entry name" value="S_TKc"/>
    <property type="match status" value="1"/>
</dbReference>
<evidence type="ECO:0000313" key="3">
    <source>
        <dbReference type="EMBL" id="RSL48486.1"/>
    </source>
</evidence>
<dbReference type="PROSITE" id="PS50011">
    <property type="entry name" value="PROTEIN_KINASE_DOM"/>
    <property type="match status" value="1"/>
</dbReference>
<evidence type="ECO:0000259" key="2">
    <source>
        <dbReference type="PROSITE" id="PS50011"/>
    </source>
</evidence>
<keyword evidence="4" id="KW-1185">Reference proteome</keyword>
<dbReference type="InterPro" id="IPR000719">
    <property type="entry name" value="Prot_kinase_dom"/>
</dbReference>
<evidence type="ECO:0000256" key="1">
    <source>
        <dbReference type="SAM" id="MobiDB-lite"/>
    </source>
</evidence>
<dbReference type="InterPro" id="IPR011009">
    <property type="entry name" value="Kinase-like_dom_sf"/>
</dbReference>
<dbReference type="GO" id="GO:0004674">
    <property type="term" value="F:protein serine/threonine kinase activity"/>
    <property type="evidence" value="ECO:0007669"/>
    <property type="project" value="TreeGrafter"/>
</dbReference>
<reference evidence="3 4" key="1">
    <citation type="submission" date="2017-06" db="EMBL/GenBank/DDBJ databases">
        <title>Comparative genomic analysis of Ambrosia Fusariam Clade fungi.</title>
        <authorList>
            <person name="Stajich J.E."/>
            <person name="Carrillo J."/>
            <person name="Kijimoto T."/>
            <person name="Eskalen A."/>
            <person name="O'Donnell K."/>
            <person name="Kasson M."/>
        </authorList>
    </citation>
    <scope>NUCLEOTIDE SEQUENCE [LARGE SCALE GENOMIC DNA]</scope>
    <source>
        <strain evidence="3 4">NRRL62584</strain>
    </source>
</reference>
<dbReference type="GO" id="GO:0005524">
    <property type="term" value="F:ATP binding"/>
    <property type="evidence" value="ECO:0007669"/>
    <property type="project" value="InterPro"/>
</dbReference>
<dbReference type="SUPFAM" id="SSF56112">
    <property type="entry name" value="Protein kinase-like (PK-like)"/>
    <property type="match status" value="1"/>
</dbReference>
<evidence type="ECO:0000313" key="4">
    <source>
        <dbReference type="Proteomes" id="UP000288168"/>
    </source>
</evidence>
<proteinExistence type="predicted"/>
<dbReference type="Proteomes" id="UP000288168">
    <property type="component" value="Unassembled WGS sequence"/>
</dbReference>
<dbReference type="PANTHER" id="PTHR24359">
    <property type="entry name" value="SERINE/THREONINE-PROTEIN KINASE SBK1"/>
    <property type="match status" value="1"/>
</dbReference>
<dbReference type="AlphaFoldDB" id="A0A428P648"/>
<accession>A0A428P648</accession>
<dbReference type="EMBL" id="NKCI01000196">
    <property type="protein sequence ID" value="RSL48486.1"/>
    <property type="molecule type" value="Genomic_DNA"/>
</dbReference>
<gene>
    <name evidence="3" type="ORF">CEP54_012923</name>
</gene>
<comment type="caution">
    <text evidence="3">The sequence shown here is derived from an EMBL/GenBank/DDBJ whole genome shotgun (WGS) entry which is preliminary data.</text>
</comment>
<dbReference type="Pfam" id="PF00069">
    <property type="entry name" value="Pkinase"/>
    <property type="match status" value="1"/>
</dbReference>
<dbReference type="CDD" id="cd00180">
    <property type="entry name" value="PKc"/>
    <property type="match status" value="1"/>
</dbReference>
<feature type="region of interest" description="Disordered" evidence="1">
    <location>
        <begin position="1"/>
        <end position="24"/>
    </location>
</feature>
<sequence>MGCGWSLPSRSREAKSTTSPSTEGLLSTSLSVQLYKAKVKSHIDPRGFVPLDALDKLLTEEAIKSELIRAGVANITPHLLRYVLEHAKKIFAILVMTGNVELIERVLLDGLEDVHLPIEIDRGIARPYDHDSDNLSTNKRWTIFQDQTLESMVFCEYQWRFLAPVFTEHGYKYFLHMECPLPFVDGKRMMGGERFSHHSRVYKACIHEAHRQWGNSEGPYVAIKELPLGNSSEYNAEARTLKKLSKLAHPHLIKCLATYQRGHNYCFIFHWAEGGNLRQFWAQQDRVSRDMELIQWALLQMKGLADGLKVLHNFSLQENCRHGDLKPENILRFLKADSSGLGRLVLSDLGSATFHEERTQSRTRGTGVGYGTLRYEPPEARKERNRPRSRRYDVWSTGCIFLEFTIWLLYGWDDLEWFNQELDRYWLDEGDSVRVHPNVLGYIEGMKNDPRCPRGSALGDLLQAIQGRLLVPEHGNEFENEDISTWTTDSNRSVPEIESDVGVNTIRADSKELDMILGGIIHRLNGDPGYAFKEEGWVEAKGRRLDRILKQRQRSMISLPISHWQDNQAAEQGEPQL</sequence>
<dbReference type="STRING" id="1325734.A0A428P648"/>
<dbReference type="Gene3D" id="1.10.510.10">
    <property type="entry name" value="Transferase(Phosphotransferase) domain 1"/>
    <property type="match status" value="1"/>
</dbReference>
<dbReference type="OrthoDB" id="1046782at2759"/>
<dbReference type="PANTHER" id="PTHR24359:SF1">
    <property type="entry name" value="INHIBITOR OF NUCLEAR FACTOR KAPPA-B KINASE EPSILON SUBUNIT HOMOLOG 1-RELATED"/>
    <property type="match status" value="1"/>
</dbReference>
<feature type="domain" description="Protein kinase" evidence="2">
    <location>
        <begin position="184"/>
        <end position="487"/>
    </location>
</feature>
<organism evidence="3 4">
    <name type="scientific">Fusarium duplospermum</name>
    <dbReference type="NCBI Taxonomy" id="1325734"/>
    <lineage>
        <taxon>Eukaryota</taxon>
        <taxon>Fungi</taxon>
        <taxon>Dikarya</taxon>
        <taxon>Ascomycota</taxon>
        <taxon>Pezizomycotina</taxon>
        <taxon>Sordariomycetes</taxon>
        <taxon>Hypocreomycetidae</taxon>
        <taxon>Hypocreales</taxon>
        <taxon>Nectriaceae</taxon>
        <taxon>Fusarium</taxon>
        <taxon>Fusarium solani species complex</taxon>
    </lineage>
</organism>
<protein>
    <recommendedName>
        <fullName evidence="2">Protein kinase domain-containing protein</fullName>
    </recommendedName>
</protein>
<name>A0A428P648_9HYPO</name>